<comment type="similarity">
    <text evidence="6">Belongs to the ABC-2 integral membrane protein family.</text>
</comment>
<dbReference type="GO" id="GO:0140359">
    <property type="term" value="F:ABC-type transporter activity"/>
    <property type="evidence" value="ECO:0007669"/>
    <property type="project" value="InterPro"/>
</dbReference>
<feature type="domain" description="ABC transmembrane type-2" evidence="7">
    <location>
        <begin position="116"/>
        <end position="346"/>
    </location>
</feature>
<dbReference type="AlphaFoldDB" id="A0A2T0SDW4"/>
<feature type="transmembrane region" description="Helical" evidence="6">
    <location>
        <begin position="266"/>
        <end position="285"/>
    </location>
</feature>
<organism evidence="8 9">
    <name type="scientific">Umezawaea tangerina</name>
    <dbReference type="NCBI Taxonomy" id="84725"/>
    <lineage>
        <taxon>Bacteria</taxon>
        <taxon>Bacillati</taxon>
        <taxon>Actinomycetota</taxon>
        <taxon>Actinomycetes</taxon>
        <taxon>Pseudonocardiales</taxon>
        <taxon>Pseudonocardiaceae</taxon>
        <taxon>Umezawaea</taxon>
    </lineage>
</organism>
<dbReference type="InterPro" id="IPR000412">
    <property type="entry name" value="ABC_2_transport"/>
</dbReference>
<keyword evidence="3 6" id="KW-1133">Transmembrane helix</keyword>
<feature type="transmembrane region" description="Helical" evidence="6">
    <location>
        <begin position="20"/>
        <end position="39"/>
    </location>
</feature>
<dbReference type="OrthoDB" id="9778589at2"/>
<dbReference type="InterPro" id="IPR052902">
    <property type="entry name" value="ABC-2_transporter"/>
</dbReference>
<evidence type="ECO:0000313" key="8">
    <source>
        <dbReference type="EMBL" id="PRY31604.1"/>
    </source>
</evidence>
<dbReference type="Pfam" id="PF12698">
    <property type="entry name" value="ABC2_membrane_3"/>
    <property type="match status" value="1"/>
</dbReference>
<feature type="transmembrane region" description="Helical" evidence="6">
    <location>
        <begin position="158"/>
        <end position="178"/>
    </location>
</feature>
<evidence type="ECO:0000256" key="5">
    <source>
        <dbReference type="ARBA" id="ARBA00023251"/>
    </source>
</evidence>
<proteinExistence type="inferred from homology"/>
<evidence type="ECO:0000256" key="2">
    <source>
        <dbReference type="ARBA" id="ARBA00022692"/>
    </source>
</evidence>
<dbReference type="InterPro" id="IPR013525">
    <property type="entry name" value="ABC2_TM"/>
</dbReference>
<evidence type="ECO:0000313" key="9">
    <source>
        <dbReference type="Proteomes" id="UP000239494"/>
    </source>
</evidence>
<keyword evidence="5" id="KW-0046">Antibiotic resistance</keyword>
<protein>
    <recommendedName>
        <fullName evidence="6">Transport permease protein</fullName>
    </recommendedName>
</protein>
<name>A0A2T0SDW4_9PSEU</name>
<evidence type="ECO:0000256" key="4">
    <source>
        <dbReference type="ARBA" id="ARBA00023136"/>
    </source>
</evidence>
<keyword evidence="6" id="KW-1003">Cell membrane</keyword>
<keyword evidence="2 6" id="KW-0812">Transmembrane</keyword>
<feature type="transmembrane region" description="Helical" evidence="6">
    <location>
        <begin position="321"/>
        <end position="343"/>
    </location>
</feature>
<keyword evidence="9" id="KW-1185">Reference proteome</keyword>
<dbReference type="Proteomes" id="UP000239494">
    <property type="component" value="Unassembled WGS sequence"/>
</dbReference>
<comment type="subcellular location">
    <subcellularLocation>
        <location evidence="6">Cell membrane</location>
        <topology evidence="6">Multi-pass membrane protein</topology>
    </subcellularLocation>
    <subcellularLocation>
        <location evidence="1">Membrane</location>
        <topology evidence="1">Multi-pass membrane protein</topology>
    </subcellularLocation>
</comment>
<evidence type="ECO:0000256" key="1">
    <source>
        <dbReference type="ARBA" id="ARBA00004141"/>
    </source>
</evidence>
<sequence length="348" mass="37116">MNAFTSLSVAMFKASIRDKAALFFTFMFPLMFLVVFALLSGVKLASNVEIAVVGDSRVVAALQNSEGVNIQRIKESSSAIDMLRDGKVAAIVVSQGDTIDVRYANGDRAETGPALAKISDAIASANLGAGTTPPKYAVRQKPIEETAFEPIQYLTPGILSWGVSTAAVFSSALTLVAWRRKQVLRRIQLAPIGRGSVLSSRLLLSVVIALLQAVLFVAVATLPVFGLKLSNQWWLAIPLLILGTLAFFSVGMLLGAICKTEDSVTGAANLVVLPMALLAGSFFPIDKAPDWVKLITNALPLRHMNEGMLDVLVRGKGFDALVLPGSVLIGFTLVVSAIAAVSFRWEDK</sequence>
<keyword evidence="4 6" id="KW-0472">Membrane</keyword>
<evidence type="ECO:0000256" key="3">
    <source>
        <dbReference type="ARBA" id="ARBA00022989"/>
    </source>
</evidence>
<gene>
    <name evidence="8" type="ORF">CLV43_12210</name>
</gene>
<dbReference type="InterPro" id="IPR047817">
    <property type="entry name" value="ABC2_TM_bact-type"/>
</dbReference>
<dbReference type="GO" id="GO:0043190">
    <property type="term" value="C:ATP-binding cassette (ABC) transporter complex"/>
    <property type="evidence" value="ECO:0007669"/>
    <property type="project" value="InterPro"/>
</dbReference>
<feature type="transmembrane region" description="Helical" evidence="6">
    <location>
        <begin position="202"/>
        <end position="227"/>
    </location>
</feature>
<dbReference type="GO" id="GO:0046677">
    <property type="term" value="P:response to antibiotic"/>
    <property type="evidence" value="ECO:0007669"/>
    <property type="project" value="UniProtKB-KW"/>
</dbReference>
<evidence type="ECO:0000256" key="6">
    <source>
        <dbReference type="RuleBase" id="RU361157"/>
    </source>
</evidence>
<dbReference type="PANTHER" id="PTHR43027">
    <property type="entry name" value="DOXORUBICIN RESISTANCE ABC TRANSPORTER PERMEASE PROTEIN DRRC-RELATED"/>
    <property type="match status" value="1"/>
</dbReference>
<reference evidence="8 9" key="1">
    <citation type="submission" date="2018-03" db="EMBL/GenBank/DDBJ databases">
        <title>Genomic Encyclopedia of Archaeal and Bacterial Type Strains, Phase II (KMG-II): from individual species to whole genera.</title>
        <authorList>
            <person name="Goeker M."/>
        </authorList>
    </citation>
    <scope>NUCLEOTIDE SEQUENCE [LARGE SCALE GENOMIC DNA]</scope>
    <source>
        <strain evidence="8 9">DSM 44720</strain>
    </source>
</reference>
<dbReference type="PRINTS" id="PR00164">
    <property type="entry name" value="ABC2TRNSPORT"/>
</dbReference>
<dbReference type="RefSeq" id="WP_106196455.1">
    <property type="nucleotide sequence ID" value="NZ_PVTF01000022.1"/>
</dbReference>
<accession>A0A2T0SDW4</accession>
<evidence type="ECO:0000259" key="7">
    <source>
        <dbReference type="PROSITE" id="PS51012"/>
    </source>
</evidence>
<feature type="transmembrane region" description="Helical" evidence="6">
    <location>
        <begin position="233"/>
        <end position="254"/>
    </location>
</feature>
<dbReference type="PANTHER" id="PTHR43027:SF2">
    <property type="entry name" value="TRANSPORT PERMEASE PROTEIN"/>
    <property type="match status" value="1"/>
</dbReference>
<keyword evidence="6" id="KW-0813">Transport</keyword>
<dbReference type="EMBL" id="PVTF01000022">
    <property type="protein sequence ID" value="PRY31604.1"/>
    <property type="molecule type" value="Genomic_DNA"/>
</dbReference>
<dbReference type="PROSITE" id="PS51012">
    <property type="entry name" value="ABC_TM2"/>
    <property type="match status" value="1"/>
</dbReference>
<comment type="caution">
    <text evidence="8">The sequence shown here is derived from an EMBL/GenBank/DDBJ whole genome shotgun (WGS) entry which is preliminary data.</text>
</comment>